<feature type="domain" description="Response regulatory" evidence="3">
    <location>
        <begin position="6"/>
        <end position="128"/>
    </location>
</feature>
<evidence type="ECO:0000256" key="2">
    <source>
        <dbReference type="PROSITE-ProRule" id="PRU00169"/>
    </source>
</evidence>
<feature type="modified residue" description="4-aspartylphosphate" evidence="2">
    <location>
        <position position="60"/>
    </location>
</feature>
<dbReference type="InterPro" id="IPR011006">
    <property type="entry name" value="CheY-like_superfamily"/>
</dbReference>
<reference evidence="4 5" key="1">
    <citation type="submission" date="2022-04" db="EMBL/GenBank/DDBJ databases">
        <title>Spirosoma sp. strain RP8 genome sequencing and assembly.</title>
        <authorList>
            <person name="Jung Y."/>
        </authorList>
    </citation>
    <scope>NUCLEOTIDE SEQUENCE [LARGE SCALE GENOMIC DNA]</scope>
    <source>
        <strain evidence="4 5">RP8</strain>
    </source>
</reference>
<comment type="caution">
    <text evidence="4">The sequence shown here is derived from an EMBL/GenBank/DDBJ whole genome shotgun (WGS) entry which is preliminary data.</text>
</comment>
<sequence length="145" mass="16443">MTSRFPILLVDDDPNIADVLTRAAKTNFEEATFIHVSSFEEAKQYIEELQGRGPKLVLLDIDLQDKVDGLDFLALLRAHPKGRTLPAVILSASKTPGLVERAYLFGASSFTVKPFSYAGWKEYLSNLRAYWFETVTLHDTRYDQE</sequence>
<dbReference type="SUPFAM" id="SSF52172">
    <property type="entry name" value="CheY-like"/>
    <property type="match status" value="1"/>
</dbReference>
<evidence type="ECO:0000256" key="1">
    <source>
        <dbReference type="ARBA" id="ARBA00022553"/>
    </source>
</evidence>
<dbReference type="PROSITE" id="PS50110">
    <property type="entry name" value="RESPONSE_REGULATORY"/>
    <property type="match status" value="1"/>
</dbReference>
<dbReference type="Pfam" id="PF00072">
    <property type="entry name" value="Response_reg"/>
    <property type="match status" value="1"/>
</dbReference>
<keyword evidence="1 2" id="KW-0597">Phosphoprotein</keyword>
<protein>
    <submittedName>
        <fullName evidence="4">Response regulator</fullName>
    </submittedName>
</protein>
<gene>
    <name evidence="4" type="ORF">M0L20_24010</name>
</gene>
<organism evidence="4 5">
    <name type="scientific">Spirosoma liriopis</name>
    <dbReference type="NCBI Taxonomy" id="2937440"/>
    <lineage>
        <taxon>Bacteria</taxon>
        <taxon>Pseudomonadati</taxon>
        <taxon>Bacteroidota</taxon>
        <taxon>Cytophagia</taxon>
        <taxon>Cytophagales</taxon>
        <taxon>Cytophagaceae</taxon>
        <taxon>Spirosoma</taxon>
    </lineage>
</organism>
<dbReference type="InterPro" id="IPR050595">
    <property type="entry name" value="Bact_response_regulator"/>
</dbReference>
<dbReference type="PANTHER" id="PTHR44591:SF23">
    <property type="entry name" value="CHEY SUBFAMILY"/>
    <property type="match status" value="1"/>
</dbReference>
<dbReference type="EMBL" id="JALPRF010000005">
    <property type="protein sequence ID" value="MCK8494957.1"/>
    <property type="molecule type" value="Genomic_DNA"/>
</dbReference>
<proteinExistence type="predicted"/>
<keyword evidence="5" id="KW-1185">Reference proteome</keyword>
<dbReference type="Gene3D" id="3.40.50.2300">
    <property type="match status" value="1"/>
</dbReference>
<evidence type="ECO:0000313" key="4">
    <source>
        <dbReference type="EMBL" id="MCK8494957.1"/>
    </source>
</evidence>
<dbReference type="SMART" id="SM00448">
    <property type="entry name" value="REC"/>
    <property type="match status" value="1"/>
</dbReference>
<dbReference type="PANTHER" id="PTHR44591">
    <property type="entry name" value="STRESS RESPONSE REGULATOR PROTEIN 1"/>
    <property type="match status" value="1"/>
</dbReference>
<evidence type="ECO:0000313" key="5">
    <source>
        <dbReference type="Proteomes" id="UP001202180"/>
    </source>
</evidence>
<dbReference type="RefSeq" id="WP_232563308.1">
    <property type="nucleotide sequence ID" value="NZ_JALPRF010000005.1"/>
</dbReference>
<name>A0ABT0HRY6_9BACT</name>
<accession>A0ABT0HRY6</accession>
<dbReference type="Proteomes" id="UP001202180">
    <property type="component" value="Unassembled WGS sequence"/>
</dbReference>
<dbReference type="InterPro" id="IPR001789">
    <property type="entry name" value="Sig_transdc_resp-reg_receiver"/>
</dbReference>
<evidence type="ECO:0000259" key="3">
    <source>
        <dbReference type="PROSITE" id="PS50110"/>
    </source>
</evidence>